<dbReference type="SUPFAM" id="SSF53901">
    <property type="entry name" value="Thiolase-like"/>
    <property type="match status" value="1"/>
</dbReference>
<sequence length="398" mass="41743">MSAKPMFHDVAIVAMGCTPFRDHWSSSADDLLVDAVQACLESNDKITLDAVDAFWVGTQGSGMSGQTLARPLRLTGKPVTRVENYCATGSEAFRNAAFAVASGAYDMVMATGVEKLKDSSQSGLSAVFPPADGSDVDWTAPAGFSLLAPAYAAAYGVTQPDLRSALTHVAVKNHANGALNPRAQFQKPITPEVVEKAPPIAGMLGVMDCSGVSDGAAVAVVVRAEDAYKYTDKPVFLHGMSFIAGSGDGLATDGYDFTTFPEVAQAAAQAYEQAGVTDPATQISLAEVHDCFTPTEMVLMEDLGFSERGKAWRDILDGRYDLDGALPVNTDGGLKSFGHPIGATGLRMMFECFSQLRGEAGERQVDGARLALAQNLGGQPGSCVAFVAVLGNEEPVRA</sequence>
<dbReference type="EMBL" id="JAERTX010000014">
    <property type="protein sequence ID" value="MBM9461183.1"/>
    <property type="molecule type" value="Genomic_DNA"/>
</dbReference>
<accession>A0A938YAP8</accession>
<reference evidence="3" key="1">
    <citation type="submission" date="2021-01" db="EMBL/GenBank/DDBJ databases">
        <title>Novel species in genus Nocardioides.</title>
        <authorList>
            <person name="Zhang G."/>
        </authorList>
    </citation>
    <scope>NUCLEOTIDE SEQUENCE</scope>
    <source>
        <strain evidence="3">Zg-536</strain>
    </source>
</reference>
<dbReference type="Pfam" id="PF22691">
    <property type="entry name" value="Thiolase_C_1"/>
    <property type="match status" value="1"/>
</dbReference>
<comment type="caution">
    <text evidence="3">The sequence shown here is derived from an EMBL/GenBank/DDBJ whole genome shotgun (WGS) entry which is preliminary data.</text>
</comment>
<dbReference type="InterPro" id="IPR016039">
    <property type="entry name" value="Thiolase-like"/>
</dbReference>
<proteinExistence type="predicted"/>
<organism evidence="3 4">
    <name type="scientific">Nocardioides faecalis</name>
    <dbReference type="NCBI Taxonomy" id="2803858"/>
    <lineage>
        <taxon>Bacteria</taxon>
        <taxon>Bacillati</taxon>
        <taxon>Actinomycetota</taxon>
        <taxon>Actinomycetes</taxon>
        <taxon>Propionibacteriales</taxon>
        <taxon>Nocardioidaceae</taxon>
        <taxon>Nocardioides</taxon>
    </lineage>
</organism>
<dbReference type="Pfam" id="PF00108">
    <property type="entry name" value="Thiolase_N"/>
    <property type="match status" value="1"/>
</dbReference>
<dbReference type="InterPro" id="IPR002155">
    <property type="entry name" value="Thiolase"/>
</dbReference>
<dbReference type="AlphaFoldDB" id="A0A938YAP8"/>
<name>A0A938YAP8_9ACTN</name>
<dbReference type="NCBIfam" id="NF004810">
    <property type="entry name" value="PRK06157.1"/>
    <property type="match status" value="1"/>
</dbReference>
<dbReference type="InterPro" id="IPR020616">
    <property type="entry name" value="Thiolase_N"/>
</dbReference>
<feature type="domain" description="Thiolase N-terminal" evidence="1">
    <location>
        <begin position="10"/>
        <end position="194"/>
    </location>
</feature>
<evidence type="ECO:0000259" key="1">
    <source>
        <dbReference type="Pfam" id="PF00108"/>
    </source>
</evidence>
<evidence type="ECO:0000259" key="2">
    <source>
        <dbReference type="Pfam" id="PF22691"/>
    </source>
</evidence>
<keyword evidence="4" id="KW-1185">Reference proteome</keyword>
<dbReference type="InterPro" id="IPR055140">
    <property type="entry name" value="Thiolase_C_2"/>
</dbReference>
<dbReference type="PANTHER" id="PTHR42870:SF1">
    <property type="entry name" value="NON-SPECIFIC LIPID-TRANSFER PROTEIN-LIKE 2"/>
    <property type="match status" value="1"/>
</dbReference>
<dbReference type="CDD" id="cd00829">
    <property type="entry name" value="SCP-x_thiolase"/>
    <property type="match status" value="1"/>
</dbReference>
<feature type="domain" description="Thiolase C-terminal" evidence="2">
    <location>
        <begin position="256"/>
        <end position="382"/>
    </location>
</feature>
<dbReference type="Gene3D" id="3.40.47.10">
    <property type="match status" value="1"/>
</dbReference>
<protein>
    <recommendedName>
        <fullName evidence="5">Acetyl-CoA acetyltransferase</fullName>
    </recommendedName>
</protein>
<evidence type="ECO:0008006" key="5">
    <source>
        <dbReference type="Google" id="ProtNLM"/>
    </source>
</evidence>
<dbReference type="PANTHER" id="PTHR42870">
    <property type="entry name" value="ACETYL-COA C-ACETYLTRANSFERASE"/>
    <property type="match status" value="1"/>
</dbReference>
<evidence type="ECO:0000313" key="3">
    <source>
        <dbReference type="EMBL" id="MBM9461183.1"/>
    </source>
</evidence>
<dbReference type="RefSeq" id="WP_205292499.1">
    <property type="nucleotide sequence ID" value="NZ_CP074406.1"/>
</dbReference>
<gene>
    <name evidence="3" type="ORF">JK386_14875</name>
</gene>
<dbReference type="GO" id="GO:0016747">
    <property type="term" value="F:acyltransferase activity, transferring groups other than amino-acyl groups"/>
    <property type="evidence" value="ECO:0007669"/>
    <property type="project" value="InterPro"/>
</dbReference>
<evidence type="ECO:0000313" key="4">
    <source>
        <dbReference type="Proteomes" id="UP000663791"/>
    </source>
</evidence>
<dbReference type="PIRSF" id="PIRSF000429">
    <property type="entry name" value="Ac-CoA_Ac_transf"/>
    <property type="match status" value="1"/>
</dbReference>
<dbReference type="Proteomes" id="UP000663791">
    <property type="component" value="Unassembled WGS sequence"/>
</dbReference>